<dbReference type="AlphaFoldDB" id="A0A813H660"/>
<feature type="non-terminal residue" evidence="2">
    <location>
        <position position="171"/>
    </location>
</feature>
<evidence type="ECO:0000256" key="1">
    <source>
        <dbReference type="SAM" id="MobiDB-lite"/>
    </source>
</evidence>
<comment type="caution">
    <text evidence="2">The sequence shown here is derived from an EMBL/GenBank/DDBJ whole genome shotgun (WGS) entry which is preliminary data.</text>
</comment>
<dbReference type="EMBL" id="CAJNNV010030636">
    <property type="protein sequence ID" value="CAE8633120.1"/>
    <property type="molecule type" value="Genomic_DNA"/>
</dbReference>
<name>A0A813H660_POLGL</name>
<gene>
    <name evidence="2" type="ORF">PGLA1383_LOCUS49031</name>
</gene>
<feature type="non-terminal residue" evidence="2">
    <location>
        <position position="1"/>
    </location>
</feature>
<feature type="region of interest" description="Disordered" evidence="1">
    <location>
        <begin position="147"/>
        <end position="171"/>
    </location>
</feature>
<sequence length="171" mass="18099">FAFAEPDGLVPSSPAGTDLALVMAFLGSSTDYVAIGASSSSSSAAVVSQAGEWRDWLQELGLGGPEGLPQVIGLDEALNLGLPPTSWQPWLWSEKVADEIGGSPPGRLPEAWKELHGKTWAAECHTAWQRSHADQCAELIAAMAGRAQTDTNHPIQAEEDVPGSLPCRTRQ</sequence>
<evidence type="ECO:0000313" key="3">
    <source>
        <dbReference type="Proteomes" id="UP000654075"/>
    </source>
</evidence>
<protein>
    <submittedName>
        <fullName evidence="2">Uncharacterized protein</fullName>
    </submittedName>
</protein>
<proteinExistence type="predicted"/>
<organism evidence="2 3">
    <name type="scientific">Polarella glacialis</name>
    <name type="common">Dinoflagellate</name>
    <dbReference type="NCBI Taxonomy" id="89957"/>
    <lineage>
        <taxon>Eukaryota</taxon>
        <taxon>Sar</taxon>
        <taxon>Alveolata</taxon>
        <taxon>Dinophyceae</taxon>
        <taxon>Suessiales</taxon>
        <taxon>Suessiaceae</taxon>
        <taxon>Polarella</taxon>
    </lineage>
</organism>
<reference evidence="2" key="1">
    <citation type="submission" date="2021-02" db="EMBL/GenBank/DDBJ databases">
        <authorList>
            <person name="Dougan E. K."/>
            <person name="Rhodes N."/>
            <person name="Thang M."/>
            <person name="Chan C."/>
        </authorList>
    </citation>
    <scope>NUCLEOTIDE SEQUENCE</scope>
</reference>
<dbReference type="Proteomes" id="UP000654075">
    <property type="component" value="Unassembled WGS sequence"/>
</dbReference>
<keyword evidence="3" id="KW-1185">Reference proteome</keyword>
<evidence type="ECO:0000313" key="2">
    <source>
        <dbReference type="EMBL" id="CAE8633120.1"/>
    </source>
</evidence>
<accession>A0A813H660</accession>